<evidence type="ECO:0000313" key="1">
    <source>
        <dbReference type="EMBL" id="GII42011.1"/>
    </source>
</evidence>
<keyword evidence="2" id="KW-1185">Reference proteome</keyword>
<protein>
    <submittedName>
        <fullName evidence="1">Uncharacterized protein</fullName>
    </submittedName>
</protein>
<dbReference type="Proteomes" id="UP000622547">
    <property type="component" value="Unassembled WGS sequence"/>
</dbReference>
<organism evidence="1 2">
    <name type="scientific">Planotetraspora phitsanulokensis</name>
    <dbReference type="NCBI Taxonomy" id="575192"/>
    <lineage>
        <taxon>Bacteria</taxon>
        <taxon>Bacillati</taxon>
        <taxon>Actinomycetota</taxon>
        <taxon>Actinomycetes</taxon>
        <taxon>Streptosporangiales</taxon>
        <taxon>Streptosporangiaceae</taxon>
        <taxon>Planotetraspora</taxon>
    </lineage>
</organism>
<dbReference type="EMBL" id="BOOP01000038">
    <property type="protein sequence ID" value="GII42011.1"/>
    <property type="molecule type" value="Genomic_DNA"/>
</dbReference>
<name>A0A8J3UCJ8_9ACTN</name>
<gene>
    <name evidence="1" type="ORF">Pph01_70140</name>
</gene>
<dbReference type="AlphaFoldDB" id="A0A8J3UCJ8"/>
<sequence length="110" mass="11314">MPFAAVIAPFTTLNCEAGAALAAPDSPATAAAAPATTARIADLVFLKRIVDSSMHVTSAAGHLDAKQDQKRHMKDLKHIRDTPAVLHISPASRFGSAVRAAPVTGSKGST</sequence>
<comment type="caution">
    <text evidence="1">The sequence shown here is derived from an EMBL/GenBank/DDBJ whole genome shotgun (WGS) entry which is preliminary data.</text>
</comment>
<evidence type="ECO:0000313" key="2">
    <source>
        <dbReference type="Proteomes" id="UP000622547"/>
    </source>
</evidence>
<accession>A0A8J3UCJ8</accession>
<proteinExistence type="predicted"/>
<reference evidence="1 2" key="1">
    <citation type="submission" date="2021-01" db="EMBL/GenBank/DDBJ databases">
        <title>Whole genome shotgun sequence of Planotetraspora phitsanulokensis NBRC 104273.</title>
        <authorList>
            <person name="Komaki H."/>
            <person name="Tamura T."/>
        </authorList>
    </citation>
    <scope>NUCLEOTIDE SEQUENCE [LARGE SCALE GENOMIC DNA]</scope>
    <source>
        <strain evidence="1 2">NBRC 104273</strain>
    </source>
</reference>